<reference evidence="2" key="1">
    <citation type="journal article" date="2015" name="Nature">
        <title>Complex archaea that bridge the gap between prokaryotes and eukaryotes.</title>
        <authorList>
            <person name="Spang A."/>
            <person name="Saw J.H."/>
            <person name="Jorgensen S.L."/>
            <person name="Zaremba-Niedzwiedzka K."/>
            <person name="Martijn J."/>
            <person name="Lind A.E."/>
            <person name="van Eijk R."/>
            <person name="Schleper C."/>
            <person name="Guy L."/>
            <person name="Ettema T.J."/>
        </authorList>
    </citation>
    <scope>NUCLEOTIDE SEQUENCE</scope>
</reference>
<dbReference type="Pfam" id="PF03237">
    <property type="entry name" value="Terminase_6N"/>
    <property type="match status" value="1"/>
</dbReference>
<name>A0A0F9IWW6_9ZZZZ</name>
<comment type="caution">
    <text evidence="2">The sequence shown here is derived from an EMBL/GenBank/DDBJ whole genome shotgun (WGS) entry which is preliminary data.</text>
</comment>
<gene>
    <name evidence="2" type="ORF">LCGC14_1826720</name>
</gene>
<dbReference type="InterPro" id="IPR027417">
    <property type="entry name" value="P-loop_NTPase"/>
</dbReference>
<sequence>MPRRFRGRSLRIRTLPIKYNPSSQARRWHASQKRFRFLVCGLKSGKTYAGAFECLRQACKRPKQLVWAAAPTTRNLEEAHRQFMNLLFQVPEIVHINRQKPREVELTNGTLVQFHTLDRPDNLRGPNVDYCWMEEAAFAKAEAWDVIRGRVAATRGGVGATTTPNGRNWLWNELLIGGLPPHCPEGEFESDTHFVSRYPTWDFPWVDAEYIADEKRRLPKAKFDQEYGADFSFGADEVFRNVEECFDFVPPPKNVKERCVLGVDLGKHQDFSGVVGMEGGGRVLHVERWSGVDWIIQRARIVELSKKWNAVVVLDVSNVGSVIEEDLRRAGVPVRFGQRLARVLDRLDLNRLALVCRHACSKKEHPPGVTRTGIRTSRPAHRGGGNLHLGRLSANPQKEGPPRHGAKGGRESLPLQRRDTVRYVRHGKLFHLWP</sequence>
<accession>A0A0F9IWW6</accession>
<dbReference type="Gene3D" id="3.30.420.240">
    <property type="match status" value="1"/>
</dbReference>
<organism evidence="2">
    <name type="scientific">marine sediment metagenome</name>
    <dbReference type="NCBI Taxonomy" id="412755"/>
    <lineage>
        <taxon>unclassified sequences</taxon>
        <taxon>metagenomes</taxon>
        <taxon>ecological metagenomes</taxon>
    </lineage>
</organism>
<dbReference type="Gene3D" id="3.40.50.300">
    <property type="entry name" value="P-loop containing nucleotide triphosphate hydrolases"/>
    <property type="match status" value="1"/>
</dbReference>
<proteinExistence type="predicted"/>
<protein>
    <submittedName>
        <fullName evidence="2">Uncharacterized protein</fullName>
    </submittedName>
</protein>
<evidence type="ECO:0000256" key="1">
    <source>
        <dbReference type="SAM" id="MobiDB-lite"/>
    </source>
</evidence>
<evidence type="ECO:0000313" key="2">
    <source>
        <dbReference type="EMBL" id="KKL98210.1"/>
    </source>
</evidence>
<feature type="region of interest" description="Disordered" evidence="1">
    <location>
        <begin position="365"/>
        <end position="418"/>
    </location>
</feature>
<dbReference type="AlphaFoldDB" id="A0A0F9IWW6"/>
<dbReference type="EMBL" id="LAZR01017974">
    <property type="protein sequence ID" value="KKL98210.1"/>
    <property type="molecule type" value="Genomic_DNA"/>
</dbReference>